<dbReference type="GO" id="GO:0005524">
    <property type="term" value="F:ATP binding"/>
    <property type="evidence" value="ECO:0007669"/>
    <property type="project" value="UniProtKB-KW"/>
</dbReference>
<sequence>MTAPLTNISPFLSALRCLFLVCRHHGVDVTPEQLLGAREADIVGSVLRLMQEVGLKGALLANRKWKDLSGLGNAYPVMAETRGGHWLIVSRVTVAADGVPSATVMDPRTEHAGTLVLTRKEFEADWSGNLLLCKRDHEPELENKPFGLSWFMPEIMKQRKLLRNVAIAALLTSILSLAMPMFFNIMIDRVIPHQSHQTLITLTMILFLVMTFEGLFNFVRQHLMLVATNKIDARLLSRSFHHLLHLPMPFFENSTTGVLIRHMQQAEVVRNFLTGTLFHTLLDVVTLPLVLVGLAMYSFKLTLLVLGFTLAIAVVIAVMLPTFRHYLEGLYNAEGLRQADLVETIHGMRAVKSMALEPLRKASWDRKVAVSILNRARVGGMGIKASVLIGALQSGMQIAIIAVGALEVFDNTMSLGALVAFNMLYGRVSGPLVQLVGLINEYQQTALAVRMLGSVMNHPPERDPSQKGIRMPITGEIEFSNVTFRYEKSVLPALKRISFKVEEGKVIGVVGRSGSGKTTITRLIQGIHTAQEGLIHLNGHDIRHFDLAHLRRSIGVVLQDNILFRGTIRENIAAGRPEATLVEVIEAARLAGADEFIDRLPHSYETWVEEGASNFSGGQRQRIAIARALLLSPRLLIFDEATSALDPESEMIIRQSLEKISEGRTMIIVSHRLSSLVAADAILVLDKGEVIDCATHEELLERCEIYRHLWDQQAGLAMVGKEH</sequence>
<dbReference type="InterPro" id="IPR027417">
    <property type="entry name" value="P-loop_NTPase"/>
</dbReference>
<dbReference type="SMART" id="SM00382">
    <property type="entry name" value="AAA"/>
    <property type="match status" value="1"/>
</dbReference>
<feature type="domain" description="ABC transporter" evidence="8">
    <location>
        <begin position="477"/>
        <end position="712"/>
    </location>
</feature>
<evidence type="ECO:0000256" key="7">
    <source>
        <dbReference type="SAM" id="Phobius"/>
    </source>
</evidence>
<dbReference type="PROSITE" id="PS50990">
    <property type="entry name" value="PEPTIDASE_C39"/>
    <property type="match status" value="1"/>
</dbReference>
<evidence type="ECO:0000256" key="1">
    <source>
        <dbReference type="ARBA" id="ARBA00004651"/>
    </source>
</evidence>
<feature type="transmembrane region" description="Helical" evidence="7">
    <location>
        <begin position="165"/>
        <end position="187"/>
    </location>
</feature>
<dbReference type="InterPro" id="IPR017871">
    <property type="entry name" value="ABC_transporter-like_CS"/>
</dbReference>
<feature type="transmembrane region" description="Helical" evidence="7">
    <location>
        <begin position="199"/>
        <end position="219"/>
    </location>
</feature>
<feature type="domain" description="ABC transmembrane type-1" evidence="9">
    <location>
        <begin position="165"/>
        <end position="444"/>
    </location>
</feature>
<dbReference type="EMBL" id="BAAFGK010000005">
    <property type="protein sequence ID" value="GAB0058723.1"/>
    <property type="molecule type" value="Genomic_DNA"/>
</dbReference>
<feature type="transmembrane region" description="Helical" evidence="7">
    <location>
        <begin position="272"/>
        <end position="297"/>
    </location>
</feature>
<dbReference type="InterPro" id="IPR036640">
    <property type="entry name" value="ABC1_TM_sf"/>
</dbReference>
<keyword evidence="3" id="KW-0547">Nucleotide-binding</keyword>
<evidence type="ECO:0000256" key="2">
    <source>
        <dbReference type="ARBA" id="ARBA00022692"/>
    </source>
</evidence>
<evidence type="ECO:0000256" key="5">
    <source>
        <dbReference type="ARBA" id="ARBA00022989"/>
    </source>
</evidence>
<accession>A0ABQ0CCU6</accession>
<dbReference type="PANTHER" id="PTHR24221">
    <property type="entry name" value="ATP-BINDING CASSETTE SUB-FAMILY B"/>
    <property type="match status" value="1"/>
</dbReference>
<dbReference type="InterPro" id="IPR039421">
    <property type="entry name" value="Type_1_exporter"/>
</dbReference>
<dbReference type="PROSITE" id="PS50893">
    <property type="entry name" value="ABC_TRANSPORTER_2"/>
    <property type="match status" value="1"/>
</dbReference>
<dbReference type="InterPro" id="IPR003593">
    <property type="entry name" value="AAA+_ATPase"/>
</dbReference>
<feature type="transmembrane region" description="Helical" evidence="7">
    <location>
        <begin position="303"/>
        <end position="323"/>
    </location>
</feature>
<dbReference type="Pfam" id="PF03412">
    <property type="entry name" value="Peptidase_C39"/>
    <property type="match status" value="1"/>
</dbReference>
<dbReference type="SUPFAM" id="SSF52540">
    <property type="entry name" value="P-loop containing nucleoside triphosphate hydrolases"/>
    <property type="match status" value="1"/>
</dbReference>
<dbReference type="InterPro" id="IPR011527">
    <property type="entry name" value="ABC1_TM_dom"/>
</dbReference>
<dbReference type="Gene3D" id="3.40.50.300">
    <property type="entry name" value="P-loop containing nucleotide triphosphate hydrolases"/>
    <property type="match status" value="1"/>
</dbReference>
<feature type="domain" description="Peptidase C39" evidence="10">
    <location>
        <begin position="7"/>
        <end position="133"/>
    </location>
</feature>
<evidence type="ECO:0000259" key="9">
    <source>
        <dbReference type="PROSITE" id="PS50929"/>
    </source>
</evidence>
<dbReference type="Gene3D" id="1.20.1560.10">
    <property type="entry name" value="ABC transporter type 1, transmembrane domain"/>
    <property type="match status" value="1"/>
</dbReference>
<dbReference type="Pfam" id="PF00664">
    <property type="entry name" value="ABC_membrane"/>
    <property type="match status" value="1"/>
</dbReference>
<dbReference type="InterPro" id="IPR005074">
    <property type="entry name" value="Peptidase_C39"/>
</dbReference>
<dbReference type="SUPFAM" id="SSF90123">
    <property type="entry name" value="ABC transporter transmembrane region"/>
    <property type="match status" value="1"/>
</dbReference>
<keyword evidence="2 7" id="KW-0812">Transmembrane</keyword>
<evidence type="ECO:0000259" key="8">
    <source>
        <dbReference type="PROSITE" id="PS50893"/>
    </source>
</evidence>
<evidence type="ECO:0000256" key="3">
    <source>
        <dbReference type="ARBA" id="ARBA00022741"/>
    </source>
</evidence>
<keyword evidence="5 7" id="KW-1133">Transmembrane helix</keyword>
<comment type="caution">
    <text evidence="11">The sequence shown here is derived from an EMBL/GenBank/DDBJ whole genome shotgun (WGS) entry which is preliminary data.</text>
</comment>
<proteinExistence type="predicted"/>
<dbReference type="PROSITE" id="PS00211">
    <property type="entry name" value="ABC_TRANSPORTER_1"/>
    <property type="match status" value="1"/>
</dbReference>
<evidence type="ECO:0000313" key="12">
    <source>
        <dbReference type="Proteomes" id="UP001628193"/>
    </source>
</evidence>
<dbReference type="Gene3D" id="3.90.70.10">
    <property type="entry name" value="Cysteine proteinases"/>
    <property type="match status" value="1"/>
</dbReference>
<evidence type="ECO:0000259" key="10">
    <source>
        <dbReference type="PROSITE" id="PS50990"/>
    </source>
</evidence>
<evidence type="ECO:0000256" key="6">
    <source>
        <dbReference type="ARBA" id="ARBA00023136"/>
    </source>
</evidence>
<keyword evidence="6 7" id="KW-0472">Membrane</keyword>
<reference evidence="11 12" key="2">
    <citation type="submission" date="2024-09" db="EMBL/GenBank/DDBJ databases">
        <title>Draft genome sequence of Candidatus Magnetaquicoccaceae bacterium FCR-1.</title>
        <authorList>
            <person name="Shimoshige H."/>
            <person name="Shimamura S."/>
            <person name="Taoka A."/>
            <person name="Kobayashi H."/>
            <person name="Maekawa T."/>
        </authorList>
    </citation>
    <scope>NUCLEOTIDE SEQUENCE [LARGE SCALE GENOMIC DNA]</scope>
    <source>
        <strain evidence="11 12">FCR-1</strain>
    </source>
</reference>
<protein>
    <submittedName>
        <fullName evidence="11">ATP-binding cassette, subfamily B, bacterial HlyB/CyaB</fullName>
    </submittedName>
</protein>
<dbReference type="InterPro" id="IPR003439">
    <property type="entry name" value="ABC_transporter-like_ATP-bd"/>
</dbReference>
<dbReference type="CDD" id="cd18783">
    <property type="entry name" value="ABC_6TM_PrtD_LapB_HlyB_like"/>
    <property type="match status" value="1"/>
</dbReference>
<comment type="subcellular location">
    <subcellularLocation>
        <location evidence="1">Cell membrane</location>
        <topology evidence="1">Multi-pass membrane protein</topology>
    </subcellularLocation>
</comment>
<dbReference type="PANTHER" id="PTHR24221:SF647">
    <property type="entry name" value="BLL6336 PROTEIN"/>
    <property type="match status" value="1"/>
</dbReference>
<reference evidence="11 12" key="1">
    <citation type="submission" date="2024-05" db="EMBL/GenBank/DDBJ databases">
        <authorList>
            <consortium name="Candidatus Magnetaquicoccaceae bacterium FCR-1 genome sequencing consortium"/>
            <person name="Shimoshige H."/>
            <person name="Shimamura S."/>
            <person name="Taoka A."/>
            <person name="Kobayashi H."/>
            <person name="Maekawa T."/>
        </authorList>
    </citation>
    <scope>NUCLEOTIDE SEQUENCE [LARGE SCALE GENOMIC DNA]</scope>
    <source>
        <strain evidence="11 12">FCR-1</strain>
    </source>
</reference>
<gene>
    <name evidence="11" type="ORF">SIID45300_03078</name>
</gene>
<evidence type="ECO:0000256" key="4">
    <source>
        <dbReference type="ARBA" id="ARBA00022840"/>
    </source>
</evidence>
<keyword evidence="12" id="KW-1185">Reference proteome</keyword>
<dbReference type="PROSITE" id="PS50929">
    <property type="entry name" value="ABC_TM1F"/>
    <property type="match status" value="1"/>
</dbReference>
<dbReference type="Pfam" id="PF00005">
    <property type="entry name" value="ABC_tran"/>
    <property type="match status" value="1"/>
</dbReference>
<keyword evidence="4 11" id="KW-0067">ATP-binding</keyword>
<name>A0ABQ0CCU6_9PROT</name>
<evidence type="ECO:0000313" key="11">
    <source>
        <dbReference type="EMBL" id="GAB0058723.1"/>
    </source>
</evidence>
<dbReference type="Proteomes" id="UP001628193">
    <property type="component" value="Unassembled WGS sequence"/>
</dbReference>
<organism evidence="11 12">
    <name type="scientific">Candidatus Magnetaquiglobus chichijimensis</name>
    <dbReference type="NCBI Taxonomy" id="3141448"/>
    <lineage>
        <taxon>Bacteria</taxon>
        <taxon>Pseudomonadati</taxon>
        <taxon>Pseudomonadota</taxon>
        <taxon>Magnetococcia</taxon>
        <taxon>Magnetococcales</taxon>
        <taxon>Candidatus Magnetaquicoccaceae</taxon>
        <taxon>Candidatus Magnetaquiglobus</taxon>
    </lineage>
</organism>